<dbReference type="EMBL" id="JAEHJZ010000029">
    <property type="protein sequence ID" value="MBJ7881424.1"/>
    <property type="molecule type" value="Genomic_DNA"/>
</dbReference>
<comment type="caution">
    <text evidence="2">The sequence shown here is derived from an EMBL/GenBank/DDBJ whole genome shotgun (WGS) entry which is preliminary data.</text>
</comment>
<dbReference type="Proteomes" id="UP000662373">
    <property type="component" value="Unassembled WGS sequence"/>
</dbReference>
<organism evidence="2 3">
    <name type="scientific">Gelidibacter salicanalis</name>
    <dbReference type="NCBI Taxonomy" id="291193"/>
    <lineage>
        <taxon>Bacteria</taxon>
        <taxon>Pseudomonadati</taxon>
        <taxon>Bacteroidota</taxon>
        <taxon>Flavobacteriia</taxon>
        <taxon>Flavobacteriales</taxon>
        <taxon>Flavobacteriaceae</taxon>
        <taxon>Gelidibacter</taxon>
    </lineage>
</organism>
<proteinExistence type="predicted"/>
<feature type="region of interest" description="Disordered" evidence="1">
    <location>
        <begin position="1"/>
        <end position="67"/>
    </location>
</feature>
<accession>A0A934KQ50</accession>
<name>A0A934KQ50_9FLAO</name>
<sequence>MEKPEDKKQNNRKEDEKRPRESDSENNTTPSEKEWDPKSEGNKKAQSDDDKIKALKGIRSNKDSENA</sequence>
<evidence type="ECO:0000313" key="3">
    <source>
        <dbReference type="Proteomes" id="UP000662373"/>
    </source>
</evidence>
<reference evidence="2 3" key="1">
    <citation type="submission" date="2020-09" db="EMBL/GenBank/DDBJ databases">
        <title>Draft genome of Gelidibacter salicanalis PAMC21136.</title>
        <authorList>
            <person name="Park H."/>
        </authorList>
    </citation>
    <scope>NUCLEOTIDE SEQUENCE [LARGE SCALE GENOMIC DNA]</scope>
    <source>
        <strain evidence="2 3">PAMC21136</strain>
    </source>
</reference>
<evidence type="ECO:0000256" key="1">
    <source>
        <dbReference type="SAM" id="MobiDB-lite"/>
    </source>
</evidence>
<feature type="compositionally biased region" description="Basic and acidic residues" evidence="1">
    <location>
        <begin position="1"/>
        <end position="23"/>
    </location>
</feature>
<gene>
    <name evidence="2" type="ORF">JEM65_12285</name>
</gene>
<dbReference type="RefSeq" id="WP_199599923.1">
    <property type="nucleotide sequence ID" value="NZ_JAEHJZ010000029.1"/>
</dbReference>
<evidence type="ECO:0000313" key="2">
    <source>
        <dbReference type="EMBL" id="MBJ7881424.1"/>
    </source>
</evidence>
<protein>
    <submittedName>
        <fullName evidence="2">Uncharacterized protein</fullName>
    </submittedName>
</protein>
<dbReference type="AlphaFoldDB" id="A0A934KQ50"/>
<keyword evidence="3" id="KW-1185">Reference proteome</keyword>
<feature type="compositionally biased region" description="Basic and acidic residues" evidence="1">
    <location>
        <begin position="31"/>
        <end position="53"/>
    </location>
</feature>